<dbReference type="Gramene" id="Zm00001eb360090_T002">
    <property type="protein sequence ID" value="Zm00001eb360090_P002"/>
    <property type="gene ID" value="Zm00001eb360090"/>
</dbReference>
<accession>A0A804QV36</accession>
<reference evidence="2" key="2">
    <citation type="submission" date="2019-07" db="EMBL/GenBank/DDBJ databases">
        <authorList>
            <person name="Seetharam A."/>
            <person name="Woodhouse M."/>
            <person name="Cannon E."/>
        </authorList>
    </citation>
    <scope>NUCLEOTIDE SEQUENCE [LARGE SCALE GENOMIC DNA]</scope>
    <source>
        <strain evidence="2">cv. B73</strain>
    </source>
</reference>
<feature type="region of interest" description="Disordered" evidence="1">
    <location>
        <begin position="122"/>
        <end position="181"/>
    </location>
</feature>
<dbReference type="EnsemblPlants" id="Zm00001eb360090_T002">
    <property type="protein sequence ID" value="Zm00001eb360090_P002"/>
    <property type="gene ID" value="Zm00001eb360090"/>
</dbReference>
<evidence type="ECO:0000256" key="1">
    <source>
        <dbReference type="SAM" id="MobiDB-lite"/>
    </source>
</evidence>
<dbReference type="AlphaFoldDB" id="A0A804QV36"/>
<reference evidence="3" key="1">
    <citation type="journal article" date="2009" name="Science">
        <title>The B73 maize genome: complexity, diversity, and dynamics.</title>
        <authorList>
            <person name="Schnable P.S."/>
            <person name="Ware D."/>
            <person name="Fulton R.S."/>
            <person name="Stein J.C."/>
            <person name="Wei F."/>
            <person name="Pasternak S."/>
            <person name="Liang C."/>
            <person name="Zhang J."/>
            <person name="Fulton L."/>
            <person name="Graves T.A."/>
            <person name="Minx P."/>
            <person name="Reily A.D."/>
            <person name="Courtney L."/>
            <person name="Kruchowski S.S."/>
            <person name="Tomlinson C."/>
            <person name="Strong C."/>
            <person name="Delehaunty K."/>
            <person name="Fronick C."/>
            <person name="Courtney B."/>
            <person name="Rock S.M."/>
            <person name="Belter E."/>
            <person name="Du F."/>
            <person name="Kim K."/>
            <person name="Abbott R.M."/>
            <person name="Cotton M."/>
            <person name="Levy A."/>
            <person name="Marchetto P."/>
            <person name="Ochoa K."/>
            <person name="Jackson S.M."/>
            <person name="Gillam B."/>
            <person name="Chen W."/>
            <person name="Yan L."/>
            <person name="Higginbotham J."/>
            <person name="Cardenas M."/>
            <person name="Waligorski J."/>
            <person name="Applebaum E."/>
            <person name="Phelps L."/>
            <person name="Falcone J."/>
            <person name="Kanchi K."/>
            <person name="Thane T."/>
            <person name="Scimone A."/>
            <person name="Thane N."/>
            <person name="Henke J."/>
            <person name="Wang T."/>
            <person name="Ruppert J."/>
            <person name="Shah N."/>
            <person name="Rotter K."/>
            <person name="Hodges J."/>
            <person name="Ingenthron E."/>
            <person name="Cordes M."/>
            <person name="Kohlberg S."/>
            <person name="Sgro J."/>
            <person name="Delgado B."/>
            <person name="Mead K."/>
            <person name="Chinwalla A."/>
            <person name="Leonard S."/>
            <person name="Crouse K."/>
            <person name="Collura K."/>
            <person name="Kudrna D."/>
            <person name="Currie J."/>
            <person name="He R."/>
            <person name="Angelova A."/>
            <person name="Rajasekar S."/>
            <person name="Mueller T."/>
            <person name="Lomeli R."/>
            <person name="Scara G."/>
            <person name="Ko A."/>
            <person name="Delaney K."/>
            <person name="Wissotski M."/>
            <person name="Lopez G."/>
            <person name="Campos D."/>
            <person name="Braidotti M."/>
            <person name="Ashley E."/>
            <person name="Golser W."/>
            <person name="Kim H."/>
            <person name="Lee S."/>
            <person name="Lin J."/>
            <person name="Dujmic Z."/>
            <person name="Kim W."/>
            <person name="Talag J."/>
            <person name="Zuccolo A."/>
            <person name="Fan C."/>
            <person name="Sebastian A."/>
            <person name="Kramer M."/>
            <person name="Spiegel L."/>
            <person name="Nascimento L."/>
            <person name="Zutavern T."/>
            <person name="Miller B."/>
            <person name="Ambroise C."/>
            <person name="Muller S."/>
            <person name="Spooner W."/>
            <person name="Narechania A."/>
            <person name="Ren L."/>
            <person name="Wei S."/>
            <person name="Kumari S."/>
            <person name="Faga B."/>
            <person name="Levy M.J."/>
            <person name="McMahan L."/>
            <person name="Van Buren P."/>
            <person name="Vaughn M.W."/>
            <person name="Ying K."/>
            <person name="Yeh C.-T."/>
            <person name="Emrich S.J."/>
            <person name="Jia Y."/>
            <person name="Kalyanaraman A."/>
            <person name="Hsia A.-P."/>
            <person name="Barbazuk W.B."/>
            <person name="Baucom R.S."/>
            <person name="Brutnell T.P."/>
            <person name="Carpita N.C."/>
            <person name="Chaparro C."/>
            <person name="Chia J.-M."/>
            <person name="Deragon J.-M."/>
            <person name="Estill J.C."/>
            <person name="Fu Y."/>
            <person name="Jeddeloh J.A."/>
            <person name="Han Y."/>
            <person name="Lee H."/>
            <person name="Li P."/>
            <person name="Lisch D.R."/>
            <person name="Liu S."/>
            <person name="Liu Z."/>
            <person name="Nagel D.H."/>
            <person name="McCann M.C."/>
            <person name="SanMiguel P."/>
            <person name="Myers A.M."/>
            <person name="Nettleton D."/>
            <person name="Nguyen J."/>
            <person name="Penning B.W."/>
            <person name="Ponnala L."/>
            <person name="Schneider K.L."/>
            <person name="Schwartz D.C."/>
            <person name="Sharma A."/>
            <person name="Soderlund C."/>
            <person name="Springer N.M."/>
            <person name="Sun Q."/>
            <person name="Wang H."/>
            <person name="Waterman M."/>
            <person name="Westerman R."/>
            <person name="Wolfgruber T.K."/>
            <person name="Yang L."/>
            <person name="Yu Y."/>
            <person name="Zhang L."/>
            <person name="Zhou S."/>
            <person name="Zhu Q."/>
            <person name="Bennetzen J.L."/>
            <person name="Dawe R.K."/>
            <person name="Jiang J."/>
            <person name="Jiang N."/>
            <person name="Presting G.G."/>
            <person name="Wessler S.R."/>
            <person name="Aluru S."/>
            <person name="Martienssen R.A."/>
            <person name="Clifton S.W."/>
            <person name="McCombie W.R."/>
            <person name="Wing R.A."/>
            <person name="Wilson R.K."/>
        </authorList>
    </citation>
    <scope>NUCLEOTIDE SEQUENCE [LARGE SCALE GENOMIC DNA]</scope>
    <source>
        <strain evidence="3">cv. B73</strain>
    </source>
</reference>
<keyword evidence="3" id="KW-1185">Reference proteome</keyword>
<feature type="region of interest" description="Disordered" evidence="1">
    <location>
        <begin position="16"/>
        <end position="85"/>
    </location>
</feature>
<gene>
    <name evidence="2" type="primary">LOC100275164</name>
</gene>
<organism evidence="2 3">
    <name type="scientific">Zea mays</name>
    <name type="common">Maize</name>
    <dbReference type="NCBI Taxonomy" id="4577"/>
    <lineage>
        <taxon>Eukaryota</taxon>
        <taxon>Viridiplantae</taxon>
        <taxon>Streptophyta</taxon>
        <taxon>Embryophyta</taxon>
        <taxon>Tracheophyta</taxon>
        <taxon>Spermatophyta</taxon>
        <taxon>Magnoliopsida</taxon>
        <taxon>Liliopsida</taxon>
        <taxon>Poales</taxon>
        <taxon>Poaceae</taxon>
        <taxon>PACMAD clade</taxon>
        <taxon>Panicoideae</taxon>
        <taxon>Andropogonodae</taxon>
        <taxon>Andropogoneae</taxon>
        <taxon>Tripsacinae</taxon>
        <taxon>Zea</taxon>
    </lineage>
</organism>
<dbReference type="GeneID" id="100275164"/>
<protein>
    <submittedName>
        <fullName evidence="2">Uncharacterized protein</fullName>
    </submittedName>
</protein>
<name>A0A804QV36_MAIZE</name>
<dbReference type="RefSeq" id="XP_023156680.1">
    <property type="nucleotide sequence ID" value="XM_023300912.2"/>
</dbReference>
<feature type="compositionally biased region" description="Basic residues" evidence="1">
    <location>
        <begin position="156"/>
        <end position="167"/>
    </location>
</feature>
<reference evidence="2" key="3">
    <citation type="submission" date="2021-05" db="UniProtKB">
        <authorList>
            <consortium name="EnsemblPlants"/>
        </authorList>
    </citation>
    <scope>IDENTIFICATION</scope>
    <source>
        <strain evidence="2">cv. B73</strain>
    </source>
</reference>
<feature type="compositionally biased region" description="Pro residues" evidence="1">
    <location>
        <begin position="36"/>
        <end position="58"/>
    </location>
</feature>
<evidence type="ECO:0000313" key="2">
    <source>
        <dbReference type="EnsemblPlants" id="Zm00001eb360090_P002"/>
    </source>
</evidence>
<proteinExistence type="predicted"/>
<sequence>MANLPDADAAGFKLFGKVIQPPDAQRAAGDGDGAGAPPPSPPVLPPPPPPPPPPPQPLPLQQAAGAGGTGGEPLPCPRCGSRETRDENGRKRYLFVWITTFIPTGDQVLLLQQLQRAAAAPPLPRLPPLLDGRRRAPPRGLRVPGPPQAAPERPIGRRRRGAVRLRSRQGGGRGALTRRRS</sequence>
<evidence type="ECO:0000313" key="3">
    <source>
        <dbReference type="Proteomes" id="UP000007305"/>
    </source>
</evidence>
<dbReference type="Proteomes" id="UP000007305">
    <property type="component" value="Chromosome 8"/>
</dbReference>